<name>A0A3N4UK56_9BURK</name>
<reference evidence="1 2" key="1">
    <citation type="submission" date="2018-11" db="EMBL/GenBank/DDBJ databases">
        <title>Genomic Encyclopedia of Type Strains, Phase IV (KMG-IV): sequencing the most valuable type-strain genomes for metagenomic binning, comparative biology and taxonomic classification.</title>
        <authorList>
            <person name="Goeker M."/>
        </authorList>
    </citation>
    <scope>NUCLEOTIDE SEQUENCE [LARGE SCALE GENOMIC DNA]</scope>
    <source>
        <strain evidence="1 2">DSM 101684</strain>
    </source>
</reference>
<dbReference type="AlphaFoldDB" id="A0A3N4UK56"/>
<protein>
    <recommendedName>
        <fullName evidence="3">Nucleotidyltransferase-like protein</fullName>
    </recommendedName>
</protein>
<sequence>MDAILDELTRVAARLVVEEGLDYASAKQRAARLLRLGARATLPDNAALEDAVRDYLEAFCGDTQPQELQALRSLAARWMERLVEFRPYLVGAVWQGTATRHSDVCLELFCDDPKMAEIALINQGVRFDAGVATGVRGEPIAALRVQERVADWPEPVGVQMLIFDADDLRQRARVDGRGRTRRGDLAAVRACLERTDDA</sequence>
<organism evidence="1 2">
    <name type="scientific">Tibeticola sediminis</name>
    <dbReference type="NCBI Taxonomy" id="1917811"/>
    <lineage>
        <taxon>Bacteria</taxon>
        <taxon>Pseudomonadati</taxon>
        <taxon>Pseudomonadota</taxon>
        <taxon>Betaproteobacteria</taxon>
        <taxon>Burkholderiales</taxon>
        <taxon>Comamonadaceae</taxon>
        <taxon>Tibeticola</taxon>
    </lineage>
</organism>
<evidence type="ECO:0000313" key="2">
    <source>
        <dbReference type="Proteomes" id="UP000272193"/>
    </source>
</evidence>
<dbReference type="OrthoDB" id="9157371at2"/>
<dbReference type="RefSeq" id="WP_124222354.1">
    <property type="nucleotide sequence ID" value="NZ_RKQL01000003.1"/>
</dbReference>
<proteinExistence type="predicted"/>
<dbReference type="Proteomes" id="UP000272193">
    <property type="component" value="Unassembled WGS sequence"/>
</dbReference>
<evidence type="ECO:0008006" key="3">
    <source>
        <dbReference type="Google" id="ProtNLM"/>
    </source>
</evidence>
<gene>
    <name evidence="1" type="ORF">EDC62_1562</name>
</gene>
<dbReference type="EMBL" id="RKQL01000003">
    <property type="protein sequence ID" value="RPE67679.1"/>
    <property type="molecule type" value="Genomic_DNA"/>
</dbReference>
<evidence type="ECO:0000313" key="1">
    <source>
        <dbReference type="EMBL" id="RPE67679.1"/>
    </source>
</evidence>
<accession>A0A3N4UK56</accession>
<keyword evidence="2" id="KW-1185">Reference proteome</keyword>
<comment type="caution">
    <text evidence="1">The sequence shown here is derived from an EMBL/GenBank/DDBJ whole genome shotgun (WGS) entry which is preliminary data.</text>
</comment>